<keyword evidence="3" id="KW-1185">Reference proteome</keyword>
<protein>
    <submittedName>
        <fullName evidence="2">Uncharacterized protein</fullName>
    </submittedName>
</protein>
<reference evidence="2 3" key="1">
    <citation type="journal article" date="2007" name="Nature">
        <title>Evolution of genes and genomes on the Drosophila phylogeny.</title>
        <authorList>
            <consortium name="Drosophila 12 Genomes Consortium"/>
            <person name="Clark A.G."/>
            <person name="Eisen M.B."/>
            <person name="Smith D.R."/>
            <person name="Bergman C.M."/>
            <person name="Oliver B."/>
            <person name="Markow T.A."/>
            <person name="Kaufman T.C."/>
            <person name="Kellis M."/>
            <person name="Gelbart W."/>
            <person name="Iyer V.N."/>
            <person name="Pollard D.A."/>
            <person name="Sackton T.B."/>
            <person name="Larracuente A.M."/>
            <person name="Singh N.D."/>
            <person name="Abad J.P."/>
            <person name="Abt D.N."/>
            <person name="Adryan B."/>
            <person name="Aguade M."/>
            <person name="Akashi H."/>
            <person name="Anderson W.W."/>
            <person name="Aquadro C.F."/>
            <person name="Ardell D.H."/>
            <person name="Arguello R."/>
            <person name="Artieri C.G."/>
            <person name="Barbash D.A."/>
            <person name="Barker D."/>
            <person name="Barsanti P."/>
            <person name="Batterham P."/>
            <person name="Batzoglou S."/>
            <person name="Begun D."/>
            <person name="Bhutkar A."/>
            <person name="Blanco E."/>
            <person name="Bosak S.A."/>
            <person name="Bradley R.K."/>
            <person name="Brand A.D."/>
            <person name="Brent M.R."/>
            <person name="Brooks A.N."/>
            <person name="Brown R.H."/>
            <person name="Butlin R.K."/>
            <person name="Caggese C."/>
            <person name="Calvi B.R."/>
            <person name="Bernardo de Carvalho A."/>
            <person name="Caspi A."/>
            <person name="Castrezana S."/>
            <person name="Celniker S.E."/>
            <person name="Chang J.L."/>
            <person name="Chapple C."/>
            <person name="Chatterji S."/>
            <person name="Chinwalla A."/>
            <person name="Civetta A."/>
            <person name="Clifton S.W."/>
            <person name="Comeron J.M."/>
            <person name="Costello J.C."/>
            <person name="Coyne J.A."/>
            <person name="Daub J."/>
            <person name="David R.G."/>
            <person name="Delcher A.L."/>
            <person name="Delehaunty K."/>
            <person name="Do C.B."/>
            <person name="Ebling H."/>
            <person name="Edwards K."/>
            <person name="Eickbush T."/>
            <person name="Evans J.D."/>
            <person name="Filipski A."/>
            <person name="Findeiss S."/>
            <person name="Freyhult E."/>
            <person name="Fulton L."/>
            <person name="Fulton R."/>
            <person name="Garcia A.C."/>
            <person name="Gardiner A."/>
            <person name="Garfield D.A."/>
            <person name="Garvin B.E."/>
            <person name="Gibson G."/>
            <person name="Gilbert D."/>
            <person name="Gnerre S."/>
            <person name="Godfrey J."/>
            <person name="Good R."/>
            <person name="Gotea V."/>
            <person name="Gravely B."/>
            <person name="Greenberg A.J."/>
            <person name="Griffiths-Jones S."/>
            <person name="Gross S."/>
            <person name="Guigo R."/>
            <person name="Gustafson E.A."/>
            <person name="Haerty W."/>
            <person name="Hahn M.W."/>
            <person name="Halligan D.L."/>
            <person name="Halpern A.L."/>
            <person name="Halter G.M."/>
            <person name="Han M.V."/>
            <person name="Heger A."/>
            <person name="Hillier L."/>
            <person name="Hinrichs A.S."/>
            <person name="Holmes I."/>
            <person name="Hoskins R.A."/>
            <person name="Hubisz M.J."/>
            <person name="Hultmark D."/>
            <person name="Huntley M.A."/>
            <person name="Jaffe D.B."/>
            <person name="Jagadeeshan S."/>
            <person name="Jeck W.R."/>
            <person name="Johnson J."/>
            <person name="Jones C.D."/>
            <person name="Jordan W.C."/>
            <person name="Karpen G.H."/>
            <person name="Kataoka E."/>
            <person name="Keightley P.D."/>
            <person name="Kheradpour P."/>
            <person name="Kirkness E.F."/>
            <person name="Koerich L.B."/>
            <person name="Kristiansen K."/>
            <person name="Kudrna D."/>
            <person name="Kulathinal R.J."/>
            <person name="Kumar S."/>
            <person name="Kwok R."/>
            <person name="Lander E."/>
            <person name="Langley C.H."/>
            <person name="Lapoint R."/>
            <person name="Lazzaro B.P."/>
            <person name="Lee S.J."/>
            <person name="Levesque L."/>
            <person name="Li R."/>
            <person name="Lin C.F."/>
            <person name="Lin M.F."/>
            <person name="Lindblad-Toh K."/>
            <person name="Llopart A."/>
            <person name="Long M."/>
            <person name="Low L."/>
            <person name="Lozovsky E."/>
            <person name="Lu J."/>
            <person name="Luo M."/>
            <person name="Machado C.A."/>
            <person name="Makalowski W."/>
            <person name="Marzo M."/>
            <person name="Matsuda M."/>
            <person name="Matzkin L."/>
            <person name="McAllister B."/>
            <person name="McBride C.S."/>
            <person name="McKernan B."/>
            <person name="McKernan K."/>
            <person name="Mendez-Lago M."/>
            <person name="Minx P."/>
            <person name="Mollenhauer M.U."/>
            <person name="Montooth K."/>
            <person name="Mount S.M."/>
            <person name="Mu X."/>
            <person name="Myers E."/>
            <person name="Negre B."/>
            <person name="Newfeld S."/>
            <person name="Nielsen R."/>
            <person name="Noor M.A."/>
            <person name="O'Grady P."/>
            <person name="Pachter L."/>
            <person name="Papaceit M."/>
            <person name="Parisi M.J."/>
            <person name="Parisi M."/>
            <person name="Parts L."/>
            <person name="Pedersen J.S."/>
            <person name="Pesole G."/>
            <person name="Phillippy A.M."/>
            <person name="Ponting C.P."/>
            <person name="Pop M."/>
            <person name="Porcelli D."/>
            <person name="Powell J.R."/>
            <person name="Prohaska S."/>
            <person name="Pruitt K."/>
            <person name="Puig M."/>
            <person name="Quesneville H."/>
            <person name="Ram K.R."/>
            <person name="Rand D."/>
            <person name="Rasmussen M.D."/>
            <person name="Reed L.K."/>
            <person name="Reenan R."/>
            <person name="Reily A."/>
            <person name="Remington K.A."/>
            <person name="Rieger T.T."/>
            <person name="Ritchie M.G."/>
            <person name="Robin C."/>
            <person name="Rogers Y.H."/>
            <person name="Rohde C."/>
            <person name="Rozas J."/>
            <person name="Rubenfield M.J."/>
            <person name="Ruiz A."/>
            <person name="Russo S."/>
            <person name="Salzberg S.L."/>
            <person name="Sanchez-Gracia A."/>
            <person name="Saranga D.J."/>
            <person name="Sato H."/>
            <person name="Schaeffer S.W."/>
            <person name="Schatz M.C."/>
            <person name="Schlenke T."/>
            <person name="Schwartz R."/>
            <person name="Segarra C."/>
            <person name="Singh R.S."/>
            <person name="Sirot L."/>
            <person name="Sirota M."/>
            <person name="Sisneros N.B."/>
            <person name="Smith C.D."/>
            <person name="Smith T.F."/>
            <person name="Spieth J."/>
            <person name="Stage D.E."/>
            <person name="Stark A."/>
            <person name="Stephan W."/>
            <person name="Strausberg R.L."/>
            <person name="Strempel S."/>
            <person name="Sturgill D."/>
            <person name="Sutton G."/>
            <person name="Sutton G.G."/>
            <person name="Tao W."/>
            <person name="Teichmann S."/>
            <person name="Tobari Y.N."/>
            <person name="Tomimura Y."/>
            <person name="Tsolas J.M."/>
            <person name="Valente V.L."/>
            <person name="Venter E."/>
            <person name="Venter J.C."/>
            <person name="Vicario S."/>
            <person name="Vieira F.G."/>
            <person name="Vilella A.J."/>
            <person name="Villasante A."/>
            <person name="Walenz B."/>
            <person name="Wang J."/>
            <person name="Wasserman M."/>
            <person name="Watts T."/>
            <person name="Wilson D."/>
            <person name="Wilson R.K."/>
            <person name="Wing R.A."/>
            <person name="Wolfner M.F."/>
            <person name="Wong A."/>
            <person name="Wong G.K."/>
            <person name="Wu C.I."/>
            <person name="Wu G."/>
            <person name="Yamamoto D."/>
            <person name="Yang H.P."/>
            <person name="Yang S.P."/>
            <person name="Yorke J.A."/>
            <person name="Yoshida K."/>
            <person name="Zdobnov E."/>
            <person name="Zhang P."/>
            <person name="Zhang Y."/>
            <person name="Zimin A.V."/>
            <person name="Baldwin J."/>
            <person name="Abdouelleil A."/>
            <person name="Abdulkadir J."/>
            <person name="Abebe A."/>
            <person name="Abera B."/>
            <person name="Abreu J."/>
            <person name="Acer S.C."/>
            <person name="Aftuck L."/>
            <person name="Alexander A."/>
            <person name="An P."/>
            <person name="Anderson E."/>
            <person name="Anderson S."/>
            <person name="Arachi H."/>
            <person name="Azer M."/>
            <person name="Bachantsang P."/>
            <person name="Barry A."/>
            <person name="Bayul T."/>
            <person name="Berlin A."/>
            <person name="Bessette D."/>
            <person name="Bloom T."/>
            <person name="Blye J."/>
            <person name="Boguslavskiy L."/>
            <person name="Bonnet C."/>
            <person name="Boukhgalter B."/>
            <person name="Bourzgui I."/>
            <person name="Brown A."/>
            <person name="Cahill P."/>
            <person name="Channer S."/>
            <person name="Cheshatsang Y."/>
            <person name="Chuda L."/>
            <person name="Citroen M."/>
            <person name="Collymore A."/>
            <person name="Cooke P."/>
            <person name="Costello M."/>
            <person name="D'Aco K."/>
            <person name="Daza R."/>
            <person name="De Haan G."/>
            <person name="DeGray S."/>
            <person name="DeMaso C."/>
            <person name="Dhargay N."/>
            <person name="Dooley K."/>
            <person name="Dooley E."/>
            <person name="Doricent M."/>
            <person name="Dorje P."/>
            <person name="Dorjee K."/>
            <person name="Dupes A."/>
            <person name="Elong R."/>
            <person name="Falk J."/>
            <person name="Farina A."/>
            <person name="Faro S."/>
            <person name="Ferguson D."/>
            <person name="Fisher S."/>
            <person name="Foley C.D."/>
            <person name="Franke A."/>
            <person name="Friedrich D."/>
            <person name="Gadbois L."/>
            <person name="Gearin G."/>
            <person name="Gearin C.R."/>
            <person name="Giannoukos G."/>
            <person name="Goode T."/>
            <person name="Graham J."/>
            <person name="Grandbois E."/>
            <person name="Grewal S."/>
            <person name="Gyaltsen K."/>
            <person name="Hafez N."/>
            <person name="Hagos B."/>
            <person name="Hall J."/>
            <person name="Henson C."/>
            <person name="Hollinger A."/>
            <person name="Honan T."/>
            <person name="Huard M.D."/>
            <person name="Hughes L."/>
            <person name="Hurhula B."/>
            <person name="Husby M.E."/>
            <person name="Kamat A."/>
            <person name="Kanga B."/>
            <person name="Kashin S."/>
            <person name="Khazanovich D."/>
            <person name="Kisner P."/>
            <person name="Lance K."/>
            <person name="Lara M."/>
            <person name="Lee W."/>
            <person name="Lennon N."/>
            <person name="Letendre F."/>
            <person name="LeVine R."/>
            <person name="Lipovsky A."/>
            <person name="Liu X."/>
            <person name="Liu J."/>
            <person name="Liu S."/>
            <person name="Lokyitsang T."/>
            <person name="Lokyitsang Y."/>
            <person name="Lubonja R."/>
            <person name="Lui A."/>
            <person name="MacDonald P."/>
            <person name="Magnisalis V."/>
            <person name="Maru K."/>
            <person name="Matthews C."/>
            <person name="McCusker W."/>
            <person name="McDonough S."/>
            <person name="Mehta T."/>
            <person name="Meldrim J."/>
            <person name="Meneus L."/>
            <person name="Mihai O."/>
            <person name="Mihalev A."/>
            <person name="Mihova T."/>
            <person name="Mittelman R."/>
            <person name="Mlenga V."/>
            <person name="Montmayeur A."/>
            <person name="Mulrain L."/>
            <person name="Navidi A."/>
            <person name="Naylor J."/>
            <person name="Negash T."/>
            <person name="Nguyen T."/>
            <person name="Nguyen N."/>
            <person name="Nicol R."/>
            <person name="Norbu C."/>
            <person name="Norbu N."/>
            <person name="Novod N."/>
            <person name="O'Neill B."/>
            <person name="Osman S."/>
            <person name="Markiewicz E."/>
            <person name="Oyono O.L."/>
            <person name="Patti C."/>
            <person name="Phunkhang P."/>
            <person name="Pierre F."/>
            <person name="Priest M."/>
            <person name="Raghuraman S."/>
            <person name="Rege F."/>
            <person name="Reyes R."/>
            <person name="Rise C."/>
            <person name="Rogov P."/>
            <person name="Ross K."/>
            <person name="Ryan E."/>
            <person name="Settipalli S."/>
            <person name="Shea T."/>
            <person name="Sherpa N."/>
            <person name="Shi L."/>
            <person name="Shih D."/>
            <person name="Sparrow T."/>
            <person name="Spaulding J."/>
            <person name="Stalker J."/>
            <person name="Stange-Thomann N."/>
            <person name="Stavropoulos S."/>
            <person name="Stone C."/>
            <person name="Strader C."/>
            <person name="Tesfaye S."/>
            <person name="Thomson T."/>
            <person name="Thoulutsang Y."/>
            <person name="Thoulutsang D."/>
            <person name="Topham K."/>
            <person name="Topping I."/>
            <person name="Tsamla T."/>
            <person name="Vassiliev H."/>
            <person name="Vo A."/>
            <person name="Wangchuk T."/>
            <person name="Wangdi T."/>
            <person name="Weiand M."/>
            <person name="Wilkinson J."/>
            <person name="Wilson A."/>
            <person name="Yadav S."/>
            <person name="Young G."/>
            <person name="Yu Q."/>
            <person name="Zembek L."/>
            <person name="Zhong D."/>
            <person name="Zimmer A."/>
            <person name="Zwirko Z."/>
            <person name="Jaffe D.B."/>
            <person name="Alvarez P."/>
            <person name="Brockman W."/>
            <person name="Butler J."/>
            <person name="Chin C."/>
            <person name="Gnerre S."/>
            <person name="Grabherr M."/>
            <person name="Kleber M."/>
            <person name="Mauceli E."/>
            <person name="MacCallum I."/>
        </authorList>
    </citation>
    <scope>NUCLEOTIDE SEQUENCE [LARGE SCALE GENOMIC DNA]</scope>
    <source>
        <strain evidence="3">Tucson 15081-1352.22</strain>
    </source>
</reference>
<dbReference type="Proteomes" id="UP000009192">
    <property type="component" value="Unassembled WGS sequence"/>
</dbReference>
<feature type="region of interest" description="Disordered" evidence="1">
    <location>
        <begin position="9"/>
        <end position="30"/>
    </location>
</feature>
<dbReference type="EMBL" id="CH933806">
    <property type="protein sequence ID" value="EDW16865.2"/>
    <property type="molecule type" value="Genomic_DNA"/>
</dbReference>
<evidence type="ECO:0000256" key="1">
    <source>
        <dbReference type="SAM" id="MobiDB-lite"/>
    </source>
</evidence>
<dbReference type="KEGG" id="dmo:Dmoj_GI21995"/>
<feature type="region of interest" description="Disordered" evidence="1">
    <location>
        <begin position="400"/>
        <end position="429"/>
    </location>
</feature>
<gene>
    <name evidence="2" type="primary">Dmoj\GI21995</name>
    <name evidence="2" type="ORF">Dmoj_GI21995</name>
</gene>
<feature type="compositionally biased region" description="Basic and acidic residues" evidence="1">
    <location>
        <begin position="19"/>
        <end position="30"/>
    </location>
</feature>
<organism evidence="2 3">
    <name type="scientific">Drosophila mojavensis</name>
    <name type="common">Fruit fly</name>
    <dbReference type="NCBI Taxonomy" id="7230"/>
    <lineage>
        <taxon>Eukaryota</taxon>
        <taxon>Metazoa</taxon>
        <taxon>Ecdysozoa</taxon>
        <taxon>Arthropoda</taxon>
        <taxon>Hexapoda</taxon>
        <taxon>Insecta</taxon>
        <taxon>Pterygota</taxon>
        <taxon>Neoptera</taxon>
        <taxon>Endopterygota</taxon>
        <taxon>Diptera</taxon>
        <taxon>Brachycera</taxon>
        <taxon>Muscomorpha</taxon>
        <taxon>Ephydroidea</taxon>
        <taxon>Drosophilidae</taxon>
        <taxon>Drosophila</taxon>
    </lineage>
</organism>
<dbReference type="InParanoid" id="B4KBD7"/>
<dbReference type="AlphaFoldDB" id="B4KBD7"/>
<dbReference type="HOGENOM" id="CLU_588330_0_0_1"/>
<evidence type="ECO:0000313" key="3">
    <source>
        <dbReference type="Proteomes" id="UP000009192"/>
    </source>
</evidence>
<name>B4KBD7_DROMO</name>
<sequence length="569" mass="61085">MLCHYGFPRGPTAVGASERPQETGRSTNERHSLWLTCTTSAASAAFYKQQQRLRNCAAEIADCVIGKTLEAVVLVAPNCGIKARAAFKLQTLPLQPCSQRGLLPSNPRTTSSLSLNPSQMANNIKMPLFVAAAIVWIAVPPTTGTASTKASSMPAGAQTALYGSYGSTGGARHYDNRWRPMGEKEAVSSMSAMLQRYGLRYDGAAGERRSYRSDSSSLGGHGGGGGGGVGAVLNGLTNLSGLGHISNGYASVAPTHTEALAAASSKQEIPIYEEQHEDAAVAALAASASDYGDAEAGRSGQHSAIYNFPAAGAEHAAGYLPAFSGAEHGAWTPSSVAHYQQQAAQEAGGGHYAYDKMSVGNFLNSGYDAFQQHHAEEQQHQQQQQQHQQQLLEHASYFTPHETESEPSAGSDSAGSGPADYEQQSEDDEHAGNFLADSSAHEDSHGQQQQHHHHVDIINYVPVKHVKTQHVPVEKPVKIPISHAVIIPIKKPVPIHIPITKQVQVAVEKELKVPVERLVPVPVEKHVPVPVEKRVPYTVIKYLPIKVPKPFPVKVPVFKTVLHKVKSWW</sequence>
<dbReference type="eggNOG" id="ENOG502S2EH">
    <property type="taxonomic scope" value="Eukaryota"/>
</dbReference>
<feature type="compositionally biased region" description="Low complexity" evidence="1">
    <location>
        <begin position="406"/>
        <end position="420"/>
    </location>
</feature>
<dbReference type="FunCoup" id="B4KBD7">
    <property type="interactions" value="1"/>
</dbReference>
<proteinExistence type="predicted"/>
<evidence type="ECO:0000313" key="2">
    <source>
        <dbReference type="EMBL" id="EDW16865.2"/>
    </source>
</evidence>
<accession>B4KBD7</accession>
<dbReference type="OrthoDB" id="371494at2759"/>